<comment type="caution">
    <text evidence="1">The sequence shown here is derived from an EMBL/GenBank/DDBJ whole genome shotgun (WGS) entry which is preliminary data.</text>
</comment>
<gene>
    <name evidence="1" type="ORF">DD924_02090</name>
</gene>
<dbReference type="GO" id="GO:0016301">
    <property type="term" value="F:kinase activity"/>
    <property type="evidence" value="ECO:0007669"/>
    <property type="project" value="UniProtKB-KW"/>
</dbReference>
<keyword evidence="1" id="KW-0418">Kinase</keyword>
<dbReference type="EMBL" id="QEIV01000157">
    <property type="protein sequence ID" value="PWZ99543.1"/>
    <property type="molecule type" value="Genomic_DNA"/>
</dbReference>
<dbReference type="Proteomes" id="UP000246351">
    <property type="component" value="Unassembled WGS sequence"/>
</dbReference>
<dbReference type="AlphaFoldDB" id="A0A317ZD31"/>
<proteinExistence type="predicted"/>
<protein>
    <submittedName>
        <fullName evidence="1">Diacylglycerol kinase</fullName>
    </submittedName>
</protein>
<reference evidence="1 2" key="1">
    <citation type="journal article" date="2018" name="Vet. Microbiol.">
        <title>Clonal diversity and geographic distribution of methicillin-resistant Staphylococcus pseudintermedius from Australian animals: Discovery of novel sequence types.</title>
        <authorList>
            <person name="Worthing K.A."/>
            <person name="Abraham S."/>
            <person name="Coombs G.W."/>
            <person name="Pang S."/>
            <person name="Saputra S."/>
            <person name="Jordan D."/>
            <person name="Trott D.J."/>
            <person name="Norris J.M."/>
        </authorList>
    </citation>
    <scope>NUCLEOTIDE SEQUENCE [LARGE SCALE GENOMIC DNA]</scope>
    <source>
        <strain evidence="1 2">ST71 3</strain>
    </source>
</reference>
<evidence type="ECO:0000313" key="2">
    <source>
        <dbReference type="Proteomes" id="UP000246351"/>
    </source>
</evidence>
<sequence>MFNRFKYAFQGCRTILIKDRNFLYHLI</sequence>
<name>A0A317ZD31_STAPS</name>
<keyword evidence="1" id="KW-0808">Transferase</keyword>
<accession>A0A317ZD31</accession>
<feature type="non-terminal residue" evidence="1">
    <location>
        <position position="27"/>
    </location>
</feature>
<evidence type="ECO:0000313" key="1">
    <source>
        <dbReference type="EMBL" id="PWZ99543.1"/>
    </source>
</evidence>
<organism evidence="1 2">
    <name type="scientific">Staphylococcus pseudintermedius</name>
    <dbReference type="NCBI Taxonomy" id="283734"/>
    <lineage>
        <taxon>Bacteria</taxon>
        <taxon>Bacillati</taxon>
        <taxon>Bacillota</taxon>
        <taxon>Bacilli</taxon>
        <taxon>Bacillales</taxon>
        <taxon>Staphylococcaceae</taxon>
        <taxon>Staphylococcus</taxon>
        <taxon>Staphylococcus intermedius group</taxon>
    </lineage>
</organism>